<evidence type="ECO:0000313" key="14">
    <source>
        <dbReference type="Proteomes" id="UP001385951"/>
    </source>
</evidence>
<dbReference type="PROSITE" id="PS00624">
    <property type="entry name" value="GMC_OXRED_2"/>
    <property type="match status" value="1"/>
</dbReference>
<evidence type="ECO:0000256" key="5">
    <source>
        <dbReference type="ARBA" id="ARBA00022827"/>
    </source>
</evidence>
<dbReference type="Pfam" id="PF05199">
    <property type="entry name" value="GMC_oxred_C"/>
    <property type="match status" value="1"/>
</dbReference>
<evidence type="ECO:0000256" key="4">
    <source>
        <dbReference type="ARBA" id="ARBA00022729"/>
    </source>
</evidence>
<organism evidence="13 14">
    <name type="scientific">Cerrena zonata</name>
    <dbReference type="NCBI Taxonomy" id="2478898"/>
    <lineage>
        <taxon>Eukaryota</taxon>
        <taxon>Fungi</taxon>
        <taxon>Dikarya</taxon>
        <taxon>Basidiomycota</taxon>
        <taxon>Agaricomycotina</taxon>
        <taxon>Agaricomycetes</taxon>
        <taxon>Polyporales</taxon>
        <taxon>Cerrenaceae</taxon>
        <taxon>Cerrena</taxon>
    </lineage>
</organism>
<dbReference type="Pfam" id="PF00732">
    <property type="entry name" value="GMC_oxred_N"/>
    <property type="match status" value="1"/>
</dbReference>
<feature type="binding site" evidence="8">
    <location>
        <begin position="40"/>
        <end position="41"/>
    </location>
    <ligand>
        <name>FAD</name>
        <dbReference type="ChEBI" id="CHEBI:57692"/>
    </ligand>
</feature>
<dbReference type="Gene3D" id="3.30.560.10">
    <property type="entry name" value="Glucose Oxidase, domain 3"/>
    <property type="match status" value="1"/>
</dbReference>
<sequence>MKPFLLASVLCTAPFAKGIEVDAAKFSELSFDYIIVGGGTTGLAVAARLSDDPSISVGVIEAGKNLEDNIVLIPGLGSSGVGNPIYDWLLSTSPQPELNNRSFDLGRGKLLGGTSAMNLMQYTKASKREYDDWGLLGNPGWSFVDIQGFMKKSERWTPPDPQTVAMFAADNHEPDHGKNGSIHTTGNTNYTDLIPQYLDSLSNLSGVPRNLAPLGGNAVGSMSVTVTVDAQNRSRSFSNNGYYQIRSSRPNLIVLTGAEVFGLETDKRKEGLVATKVNYIAETNETFSVSVGSEVVISAGSVKTPQILEQSGIGDPKILNNAGIDIKLDLPGVGSNFQDHISVPLSFETFANITTFDAVRDPSLFPALLQEYETNRTGLLGGPPSTTAFLPLNKFMSAPDIAKLKLALDHDLSRITSPHKKLLEVQRSWLDDNSVPQLELAFFAGSTTATPNPKARFWSCVVVCLHPFARGDVHITDNTERSIPTINPEFLNSPGDFDRQVLLYGLRYVLSLAQTEPLRSFTTSIATGPPFNATDEQLIAWIRDNAGSDLHPTGSAAMLPQHLGGVVDSNFLVHGTTNVRVADMSIWPLQLSAHPTATLYGTAEKAVHVILDTRKVRSL</sequence>
<dbReference type="InterPro" id="IPR012132">
    <property type="entry name" value="GMC_OxRdtase"/>
</dbReference>
<feature type="binding site" evidence="8">
    <location>
        <position position="114"/>
    </location>
    <ligand>
        <name>FAD</name>
        <dbReference type="ChEBI" id="CHEBI:57692"/>
    </ligand>
</feature>
<feature type="chain" id="PRO_5043866685" description="Glucose-methanol-choline oxidoreductase N-terminal domain-containing protein" evidence="10">
    <location>
        <begin position="19"/>
        <end position="619"/>
    </location>
</feature>
<dbReference type="PROSITE" id="PS00623">
    <property type="entry name" value="GMC_OXRED_1"/>
    <property type="match status" value="1"/>
</dbReference>
<accession>A0AAW0GJU4</accession>
<dbReference type="GO" id="GO:0016614">
    <property type="term" value="F:oxidoreductase activity, acting on CH-OH group of donors"/>
    <property type="evidence" value="ECO:0007669"/>
    <property type="project" value="InterPro"/>
</dbReference>
<feature type="domain" description="Glucose-methanol-choline oxidoreductase N-terminal" evidence="12">
    <location>
        <begin position="300"/>
        <end position="314"/>
    </location>
</feature>
<dbReference type="PANTHER" id="PTHR11552:SF201">
    <property type="entry name" value="GLUCOSE-METHANOL-CHOLINE OXIDOREDUCTASE N-TERMINAL DOMAIN-CONTAINING PROTEIN"/>
    <property type="match status" value="1"/>
</dbReference>
<evidence type="ECO:0000256" key="1">
    <source>
        <dbReference type="ARBA" id="ARBA00001974"/>
    </source>
</evidence>
<reference evidence="13 14" key="1">
    <citation type="submission" date="2022-09" db="EMBL/GenBank/DDBJ databases">
        <authorList>
            <person name="Palmer J.M."/>
        </authorList>
    </citation>
    <scope>NUCLEOTIDE SEQUENCE [LARGE SCALE GENOMIC DNA]</scope>
    <source>
        <strain evidence="13 14">DSM 7382</strain>
    </source>
</reference>
<dbReference type="GO" id="GO:0050660">
    <property type="term" value="F:flavin adenine dinucleotide binding"/>
    <property type="evidence" value="ECO:0007669"/>
    <property type="project" value="InterPro"/>
</dbReference>
<evidence type="ECO:0000256" key="9">
    <source>
        <dbReference type="RuleBase" id="RU003968"/>
    </source>
</evidence>
<evidence type="ECO:0000313" key="13">
    <source>
        <dbReference type="EMBL" id="KAK7690162.1"/>
    </source>
</evidence>
<protein>
    <recommendedName>
        <fullName evidence="11 12">Glucose-methanol-choline oxidoreductase N-terminal domain-containing protein</fullName>
    </recommendedName>
</protein>
<keyword evidence="5 8" id="KW-0274">FAD</keyword>
<feature type="domain" description="Glucose-methanol-choline oxidoreductase N-terminal" evidence="11">
    <location>
        <begin position="108"/>
        <end position="131"/>
    </location>
</feature>
<comment type="similarity">
    <text evidence="2 9">Belongs to the GMC oxidoreductase family.</text>
</comment>
<evidence type="ECO:0000256" key="3">
    <source>
        <dbReference type="ARBA" id="ARBA00022630"/>
    </source>
</evidence>
<evidence type="ECO:0000256" key="7">
    <source>
        <dbReference type="PIRSR" id="PIRSR000137-1"/>
    </source>
</evidence>
<evidence type="ECO:0000256" key="2">
    <source>
        <dbReference type="ARBA" id="ARBA00010790"/>
    </source>
</evidence>
<keyword evidence="6" id="KW-0560">Oxidoreductase</keyword>
<dbReference type="InterPro" id="IPR000172">
    <property type="entry name" value="GMC_OxRdtase_N"/>
</dbReference>
<proteinExistence type="inferred from homology"/>
<feature type="active site" description="Proton donor" evidence="7">
    <location>
        <position position="551"/>
    </location>
</feature>
<dbReference type="Gene3D" id="3.50.50.60">
    <property type="entry name" value="FAD/NAD(P)-binding domain"/>
    <property type="match status" value="1"/>
</dbReference>
<evidence type="ECO:0000259" key="12">
    <source>
        <dbReference type="PROSITE" id="PS00624"/>
    </source>
</evidence>
<evidence type="ECO:0000259" key="11">
    <source>
        <dbReference type="PROSITE" id="PS00623"/>
    </source>
</evidence>
<evidence type="ECO:0000256" key="6">
    <source>
        <dbReference type="ARBA" id="ARBA00023002"/>
    </source>
</evidence>
<evidence type="ECO:0000256" key="10">
    <source>
        <dbReference type="SAM" id="SignalP"/>
    </source>
</evidence>
<dbReference type="EMBL" id="JASBNA010000007">
    <property type="protein sequence ID" value="KAK7690162.1"/>
    <property type="molecule type" value="Genomic_DNA"/>
</dbReference>
<comment type="caution">
    <text evidence="13">The sequence shown here is derived from an EMBL/GenBank/DDBJ whole genome shotgun (WGS) entry which is preliminary data.</text>
</comment>
<dbReference type="PIRSF" id="PIRSF000137">
    <property type="entry name" value="Alcohol_oxidase"/>
    <property type="match status" value="1"/>
</dbReference>
<feature type="active site" description="Proton acceptor" evidence="7">
    <location>
        <position position="594"/>
    </location>
</feature>
<keyword evidence="3 9" id="KW-0285">Flavoprotein</keyword>
<feature type="binding site" evidence="8">
    <location>
        <position position="260"/>
    </location>
    <ligand>
        <name>FAD</name>
        <dbReference type="ChEBI" id="CHEBI:57692"/>
    </ligand>
</feature>
<dbReference type="InterPro" id="IPR036188">
    <property type="entry name" value="FAD/NAD-bd_sf"/>
</dbReference>
<gene>
    <name evidence="13" type="ORF">QCA50_006811</name>
</gene>
<dbReference type="Proteomes" id="UP001385951">
    <property type="component" value="Unassembled WGS sequence"/>
</dbReference>
<name>A0AAW0GJU4_9APHY</name>
<keyword evidence="4 10" id="KW-0732">Signal</keyword>
<dbReference type="PANTHER" id="PTHR11552">
    <property type="entry name" value="GLUCOSE-METHANOL-CHOLINE GMC OXIDOREDUCTASE"/>
    <property type="match status" value="1"/>
</dbReference>
<comment type="cofactor">
    <cofactor evidence="1 8">
        <name>FAD</name>
        <dbReference type="ChEBI" id="CHEBI:57692"/>
    </cofactor>
</comment>
<dbReference type="SUPFAM" id="SSF54373">
    <property type="entry name" value="FAD-linked reductases, C-terminal domain"/>
    <property type="match status" value="1"/>
</dbReference>
<evidence type="ECO:0000256" key="8">
    <source>
        <dbReference type="PIRSR" id="PIRSR000137-2"/>
    </source>
</evidence>
<keyword evidence="14" id="KW-1185">Reference proteome</keyword>
<feature type="signal peptide" evidence="10">
    <location>
        <begin position="1"/>
        <end position="18"/>
    </location>
</feature>
<dbReference type="AlphaFoldDB" id="A0AAW0GJU4"/>
<dbReference type="InterPro" id="IPR007867">
    <property type="entry name" value="GMC_OxRtase_C"/>
</dbReference>
<dbReference type="SUPFAM" id="SSF51905">
    <property type="entry name" value="FAD/NAD(P)-binding domain"/>
    <property type="match status" value="1"/>
</dbReference>